<gene>
    <name evidence="1" type="ORF">ACJDU8_12770</name>
</gene>
<comment type="caution">
    <text evidence="1">The sequence shown here is derived from an EMBL/GenBank/DDBJ whole genome shotgun (WGS) entry which is preliminary data.</text>
</comment>
<protein>
    <submittedName>
        <fullName evidence="1">Uncharacterized protein</fullName>
    </submittedName>
</protein>
<keyword evidence="2" id="KW-1185">Reference proteome</keyword>
<proteinExistence type="predicted"/>
<reference evidence="1 2" key="1">
    <citation type="submission" date="2024-11" db="EMBL/GenBank/DDBJ databases">
        <authorList>
            <person name="Heng Y.C."/>
            <person name="Lim A.C.H."/>
            <person name="Lee J.K.Y."/>
            <person name="Kittelmann S."/>
        </authorList>
    </citation>
    <scope>NUCLEOTIDE SEQUENCE [LARGE SCALE GENOMIC DNA]</scope>
    <source>
        <strain evidence="1 2">WILCCON 0269</strain>
    </source>
</reference>
<dbReference type="RefSeq" id="WP_406792533.1">
    <property type="nucleotide sequence ID" value="NZ_JBJHZX010000018.1"/>
</dbReference>
<dbReference type="Proteomes" id="UP001623660">
    <property type="component" value="Unassembled WGS sequence"/>
</dbReference>
<name>A0ABW8SKX3_9CLOT</name>
<sequence>MVKEDFKLDATVEAKLCDGTTKQGVLKGIYEDSAGKAQVTVQYEQPVESTFDLENVTLK</sequence>
<dbReference type="EMBL" id="JBJHZX010000018">
    <property type="protein sequence ID" value="MFL0196421.1"/>
    <property type="molecule type" value="Genomic_DNA"/>
</dbReference>
<organism evidence="1 2">
    <name type="scientific">Candidatus Clostridium eludens</name>
    <dbReference type="NCBI Taxonomy" id="3381663"/>
    <lineage>
        <taxon>Bacteria</taxon>
        <taxon>Bacillati</taxon>
        <taxon>Bacillota</taxon>
        <taxon>Clostridia</taxon>
        <taxon>Eubacteriales</taxon>
        <taxon>Clostridiaceae</taxon>
        <taxon>Clostridium</taxon>
    </lineage>
</organism>
<accession>A0ABW8SKX3</accession>
<evidence type="ECO:0000313" key="2">
    <source>
        <dbReference type="Proteomes" id="UP001623660"/>
    </source>
</evidence>
<evidence type="ECO:0000313" key="1">
    <source>
        <dbReference type="EMBL" id="MFL0196421.1"/>
    </source>
</evidence>